<dbReference type="STRING" id="158190.SpiGrapes_1305"/>
<evidence type="ECO:0000313" key="2">
    <source>
        <dbReference type="Proteomes" id="UP000005632"/>
    </source>
</evidence>
<dbReference type="KEGG" id="sgp:SpiGrapes_1305"/>
<organism evidence="1 2">
    <name type="scientific">Sphaerochaeta pleomorpha (strain ATCC BAA-1885 / DSM 22778 / Grapes)</name>
    <dbReference type="NCBI Taxonomy" id="158190"/>
    <lineage>
        <taxon>Bacteria</taxon>
        <taxon>Pseudomonadati</taxon>
        <taxon>Spirochaetota</taxon>
        <taxon>Spirochaetia</taxon>
        <taxon>Spirochaetales</taxon>
        <taxon>Sphaerochaetaceae</taxon>
        <taxon>Sphaerochaeta</taxon>
    </lineage>
</organism>
<accession>G8QTU2</accession>
<dbReference type="RefSeq" id="WP_014269967.1">
    <property type="nucleotide sequence ID" value="NC_016633.1"/>
</dbReference>
<dbReference type="Gene3D" id="1.10.1220.10">
    <property type="entry name" value="Met repressor-like"/>
    <property type="match status" value="1"/>
</dbReference>
<dbReference type="GO" id="GO:0006355">
    <property type="term" value="P:regulation of DNA-templated transcription"/>
    <property type="evidence" value="ECO:0007669"/>
    <property type="project" value="InterPro"/>
</dbReference>
<dbReference type="EMBL" id="CP003155">
    <property type="protein sequence ID" value="AEV29118.1"/>
    <property type="molecule type" value="Genomic_DNA"/>
</dbReference>
<keyword evidence="2" id="KW-1185">Reference proteome</keyword>
<dbReference type="eggNOG" id="COG3077">
    <property type="taxonomic scope" value="Bacteria"/>
</dbReference>
<evidence type="ECO:0000313" key="1">
    <source>
        <dbReference type="EMBL" id="AEV29118.1"/>
    </source>
</evidence>
<dbReference type="InterPro" id="IPR013321">
    <property type="entry name" value="Arc_rbn_hlx_hlx"/>
</dbReference>
<dbReference type="AlphaFoldDB" id="G8QTU2"/>
<reference evidence="1 2" key="1">
    <citation type="submission" date="2011-11" db="EMBL/GenBank/DDBJ databases">
        <title>Complete sequence of Spirochaeta sp. grapes.</title>
        <authorList>
            <consortium name="US DOE Joint Genome Institute"/>
            <person name="Lucas S."/>
            <person name="Han J."/>
            <person name="Lapidus A."/>
            <person name="Cheng J.-F."/>
            <person name="Goodwin L."/>
            <person name="Pitluck S."/>
            <person name="Peters L."/>
            <person name="Ovchinnikova G."/>
            <person name="Munk A.C."/>
            <person name="Detter J.C."/>
            <person name="Han C."/>
            <person name="Tapia R."/>
            <person name="Land M."/>
            <person name="Hauser L."/>
            <person name="Kyrpides N."/>
            <person name="Ivanova N."/>
            <person name="Pagani I."/>
            <person name="Ritalahtilisa K."/>
            <person name="Loeffler F."/>
            <person name="Woyke T."/>
        </authorList>
    </citation>
    <scope>NUCLEOTIDE SEQUENCE [LARGE SCALE GENOMIC DNA]</scope>
    <source>
        <strain evidence="2">ATCC BAA-1885 / DSM 22778 / Grapes</strain>
    </source>
</reference>
<name>G8QTU2_SPHPG</name>
<dbReference type="HOGENOM" id="CLU_2384640_0_0_12"/>
<gene>
    <name evidence="1" type="ordered locus">SpiGrapes_1305</name>
</gene>
<sequence length="94" mass="10567">METNTKATITLEVDINTLRKAEKILASLPCSLDYACNLFLQQVVKEGMLPFAQESEETKKSQKEEILNLVYGEVSYLDTTEDQGLFDLGPETSF</sequence>
<protein>
    <submittedName>
        <fullName evidence="1">DNA-damage-inducible protein J</fullName>
    </submittedName>
</protein>
<proteinExistence type="predicted"/>
<dbReference type="Proteomes" id="UP000005632">
    <property type="component" value="Chromosome"/>
</dbReference>